<dbReference type="GO" id="GO:0016787">
    <property type="term" value="F:hydrolase activity"/>
    <property type="evidence" value="ECO:0007669"/>
    <property type="project" value="UniProtKB-KW"/>
</dbReference>
<dbReference type="Gene3D" id="3.40.50.1820">
    <property type="entry name" value="alpha/beta hydrolase"/>
    <property type="match status" value="1"/>
</dbReference>
<dbReference type="Pfam" id="PF12697">
    <property type="entry name" value="Abhydrolase_6"/>
    <property type="match status" value="1"/>
</dbReference>
<protein>
    <submittedName>
        <fullName evidence="2">Alpha/beta-hydrolase</fullName>
    </submittedName>
</protein>
<dbReference type="InterPro" id="IPR000073">
    <property type="entry name" value="AB_hydrolase_1"/>
</dbReference>
<proteinExistence type="predicted"/>
<evidence type="ECO:0000313" key="2">
    <source>
        <dbReference type="EMBL" id="KZT58710.1"/>
    </source>
</evidence>
<accession>A0A165H0E1</accession>
<gene>
    <name evidence="2" type="ORF">CALCODRAFT_516631</name>
</gene>
<dbReference type="SUPFAM" id="SSF53474">
    <property type="entry name" value="alpha/beta-Hydrolases"/>
    <property type="match status" value="1"/>
</dbReference>
<sequence length="332" mass="35791">MEPTWSTAELGVLVPGDPPIHLQYFDTSPKPPSGAYTTLILVHGTGFNSRIWYPCLPHLPPSMRVLAFNRRGYTGSSPAHESSDPQPMDVEAFGRYVLDLLGFMRYAVDVLRVPPTPREGEVNKGGIVLLGWSKGCATIISLLSYLTSAFPSTSHPLPLPTPLAPYLPLLSSHLRSAILFEPPQMIFGLPGPAEYPELKGVPPGRLPEAFAQLLLGTIPEGKRAIVLQVEDEGGNRDIVTWHGRTAEERRAVCEIAFLADVRVGTLYCAGTTFEPVVNGTKWVNAQYAAAGLDAAPRFAKGVVAGGNHFGMATDPEAFGRALGEVLAQLEVE</sequence>
<dbReference type="EMBL" id="KV423948">
    <property type="protein sequence ID" value="KZT58710.1"/>
    <property type="molecule type" value="Genomic_DNA"/>
</dbReference>
<dbReference type="OrthoDB" id="5311491at2759"/>
<dbReference type="Proteomes" id="UP000076842">
    <property type="component" value="Unassembled WGS sequence"/>
</dbReference>
<name>A0A165H0E1_9BASI</name>
<reference evidence="2 3" key="1">
    <citation type="journal article" date="2016" name="Mol. Biol. Evol.">
        <title>Comparative Genomics of Early-Diverging Mushroom-Forming Fungi Provides Insights into the Origins of Lignocellulose Decay Capabilities.</title>
        <authorList>
            <person name="Nagy L.G."/>
            <person name="Riley R."/>
            <person name="Tritt A."/>
            <person name="Adam C."/>
            <person name="Daum C."/>
            <person name="Floudas D."/>
            <person name="Sun H."/>
            <person name="Yadav J.S."/>
            <person name="Pangilinan J."/>
            <person name="Larsson K.H."/>
            <person name="Matsuura K."/>
            <person name="Barry K."/>
            <person name="Labutti K."/>
            <person name="Kuo R."/>
            <person name="Ohm R.A."/>
            <person name="Bhattacharya S.S."/>
            <person name="Shirouzu T."/>
            <person name="Yoshinaga Y."/>
            <person name="Martin F.M."/>
            <person name="Grigoriev I.V."/>
            <person name="Hibbett D.S."/>
        </authorList>
    </citation>
    <scope>NUCLEOTIDE SEQUENCE [LARGE SCALE GENOMIC DNA]</scope>
    <source>
        <strain evidence="2 3">HHB12733</strain>
    </source>
</reference>
<organism evidence="2 3">
    <name type="scientific">Calocera cornea HHB12733</name>
    <dbReference type="NCBI Taxonomy" id="1353952"/>
    <lineage>
        <taxon>Eukaryota</taxon>
        <taxon>Fungi</taxon>
        <taxon>Dikarya</taxon>
        <taxon>Basidiomycota</taxon>
        <taxon>Agaricomycotina</taxon>
        <taxon>Dacrymycetes</taxon>
        <taxon>Dacrymycetales</taxon>
        <taxon>Dacrymycetaceae</taxon>
        <taxon>Calocera</taxon>
    </lineage>
</organism>
<evidence type="ECO:0000259" key="1">
    <source>
        <dbReference type="Pfam" id="PF12697"/>
    </source>
</evidence>
<dbReference type="AlphaFoldDB" id="A0A165H0E1"/>
<keyword evidence="3" id="KW-1185">Reference proteome</keyword>
<feature type="domain" description="AB hydrolase-1" evidence="1">
    <location>
        <begin position="39"/>
        <end position="318"/>
    </location>
</feature>
<dbReference type="InParanoid" id="A0A165H0E1"/>
<dbReference type="InterPro" id="IPR029058">
    <property type="entry name" value="AB_hydrolase_fold"/>
</dbReference>
<keyword evidence="2" id="KW-0378">Hydrolase</keyword>
<evidence type="ECO:0000313" key="3">
    <source>
        <dbReference type="Proteomes" id="UP000076842"/>
    </source>
</evidence>